<comment type="caution">
    <text evidence="1">The sequence shown here is derived from an EMBL/GenBank/DDBJ whole genome shotgun (WGS) entry which is preliminary data.</text>
</comment>
<dbReference type="EMBL" id="QTSX02002440">
    <property type="protein sequence ID" value="KAJ9075519.1"/>
    <property type="molecule type" value="Genomic_DNA"/>
</dbReference>
<dbReference type="Proteomes" id="UP001165960">
    <property type="component" value="Unassembled WGS sequence"/>
</dbReference>
<organism evidence="1 2">
    <name type="scientific">Entomophthora muscae</name>
    <dbReference type="NCBI Taxonomy" id="34485"/>
    <lineage>
        <taxon>Eukaryota</taxon>
        <taxon>Fungi</taxon>
        <taxon>Fungi incertae sedis</taxon>
        <taxon>Zoopagomycota</taxon>
        <taxon>Entomophthoromycotina</taxon>
        <taxon>Entomophthoromycetes</taxon>
        <taxon>Entomophthorales</taxon>
        <taxon>Entomophthoraceae</taxon>
        <taxon>Entomophthora</taxon>
    </lineage>
</organism>
<accession>A0ACC2TLC6</accession>
<reference evidence="1" key="1">
    <citation type="submission" date="2022-04" db="EMBL/GenBank/DDBJ databases">
        <title>Genome of the entomopathogenic fungus Entomophthora muscae.</title>
        <authorList>
            <person name="Elya C."/>
            <person name="Lovett B.R."/>
            <person name="Lee E."/>
            <person name="Macias A.M."/>
            <person name="Hajek A.E."/>
            <person name="De Bivort B.L."/>
            <person name="Kasson M.T."/>
            <person name="De Fine Licht H.H."/>
            <person name="Stajich J.E."/>
        </authorList>
    </citation>
    <scope>NUCLEOTIDE SEQUENCE</scope>
    <source>
        <strain evidence="1">Berkeley</strain>
    </source>
</reference>
<protein>
    <submittedName>
        <fullName evidence="1">Uncharacterized protein</fullName>
    </submittedName>
</protein>
<name>A0ACC2TLC6_9FUNG</name>
<gene>
    <name evidence="1" type="ORF">DSO57_1035351</name>
</gene>
<sequence>MTYMNINIPEILEKTFEHLHNVQKTVVEGLYYKSWDLTTLYVWVNDPEIYEHLNSTKSA</sequence>
<evidence type="ECO:0000313" key="1">
    <source>
        <dbReference type="EMBL" id="KAJ9075519.1"/>
    </source>
</evidence>
<keyword evidence="2" id="KW-1185">Reference proteome</keyword>
<evidence type="ECO:0000313" key="2">
    <source>
        <dbReference type="Proteomes" id="UP001165960"/>
    </source>
</evidence>
<proteinExistence type="predicted"/>